<feature type="region of interest" description="Disordered" evidence="1">
    <location>
        <begin position="226"/>
        <end position="245"/>
    </location>
</feature>
<organism evidence="2 3">
    <name type="scientific">Periplaneta americana</name>
    <name type="common">American cockroach</name>
    <name type="synonym">Blatta americana</name>
    <dbReference type="NCBI Taxonomy" id="6978"/>
    <lineage>
        <taxon>Eukaryota</taxon>
        <taxon>Metazoa</taxon>
        <taxon>Ecdysozoa</taxon>
        <taxon>Arthropoda</taxon>
        <taxon>Hexapoda</taxon>
        <taxon>Insecta</taxon>
        <taxon>Pterygota</taxon>
        <taxon>Neoptera</taxon>
        <taxon>Polyneoptera</taxon>
        <taxon>Dictyoptera</taxon>
        <taxon>Blattodea</taxon>
        <taxon>Blattoidea</taxon>
        <taxon>Blattidae</taxon>
        <taxon>Blattinae</taxon>
        <taxon>Periplaneta</taxon>
    </lineage>
</organism>
<name>A0ABQ8S288_PERAM</name>
<accession>A0ABQ8S288</accession>
<evidence type="ECO:0000256" key="1">
    <source>
        <dbReference type="SAM" id="MobiDB-lite"/>
    </source>
</evidence>
<feature type="compositionally biased region" description="Basic and acidic residues" evidence="1">
    <location>
        <begin position="236"/>
        <end position="245"/>
    </location>
</feature>
<dbReference type="Proteomes" id="UP001148838">
    <property type="component" value="Unassembled WGS sequence"/>
</dbReference>
<sequence>MKLRKTYVRWDTGIGKQFRRIETTGRKSWKRPRFTLNCSAKKEEEETCSNITPPPSSHPAETFSWLEHSTVGDSGEDESGLRRKGCEQIAYDNKCNICNINMGGMKVGGRRIKCIRFDDGVALLAEETILWDMLLELNDSCGQYGMKINANRTKTIVIRRKINKVVHTCGATVSATDCETRWPGFESRSGWFLGDDRQVFDSKANADDVRRAQRRSLTFIAVKKPGTFKSTGQNPSEDRRSQTIA</sequence>
<evidence type="ECO:0000313" key="2">
    <source>
        <dbReference type="EMBL" id="KAJ4428111.1"/>
    </source>
</evidence>
<keyword evidence="3" id="KW-1185">Reference proteome</keyword>
<comment type="caution">
    <text evidence="2">The sequence shown here is derived from an EMBL/GenBank/DDBJ whole genome shotgun (WGS) entry which is preliminary data.</text>
</comment>
<gene>
    <name evidence="2" type="ORF">ANN_24125</name>
</gene>
<evidence type="ECO:0000313" key="3">
    <source>
        <dbReference type="Proteomes" id="UP001148838"/>
    </source>
</evidence>
<proteinExistence type="predicted"/>
<dbReference type="EMBL" id="JAJSOF020000037">
    <property type="protein sequence ID" value="KAJ4428111.1"/>
    <property type="molecule type" value="Genomic_DNA"/>
</dbReference>
<protein>
    <submittedName>
        <fullName evidence="2">Uncharacterized protein</fullName>
    </submittedName>
</protein>
<reference evidence="2 3" key="1">
    <citation type="journal article" date="2022" name="Allergy">
        <title>Genome assembly and annotation of Periplaneta americana reveal a comprehensive cockroach allergen profile.</title>
        <authorList>
            <person name="Wang L."/>
            <person name="Xiong Q."/>
            <person name="Saelim N."/>
            <person name="Wang L."/>
            <person name="Nong W."/>
            <person name="Wan A.T."/>
            <person name="Shi M."/>
            <person name="Liu X."/>
            <person name="Cao Q."/>
            <person name="Hui J.H.L."/>
            <person name="Sookrung N."/>
            <person name="Leung T.F."/>
            <person name="Tungtrongchitr A."/>
            <person name="Tsui S.K.W."/>
        </authorList>
    </citation>
    <scope>NUCLEOTIDE SEQUENCE [LARGE SCALE GENOMIC DNA]</scope>
    <source>
        <strain evidence="2">PWHHKU_190912</strain>
    </source>
</reference>